<dbReference type="AlphaFoldDB" id="A0A1J7ICB3"/>
<protein>
    <submittedName>
        <fullName evidence="2">Uncharacterized protein</fullName>
    </submittedName>
</protein>
<sequence>MSKLKIRGDKKPDVSSDAGDRGQESRYTEGEPSDHHHGDDWQATQGCREEGQAYDDEIRPSEGTGAAPLQQQPLKKATVTPQPDTEVEDWMCEKVPDCTPCIGHTFVSVEDKETSTWYVENQELVDAELPELTSMLKSPEEPDKTALKEQVITPPVNPKIIQAEDLPAEDLPAEDHADPRSPRRSQKSSRPVHIDFVGNADNGLAEYPVSIPPQLTKTGPVPVKRQSLCSRNKDTDHPTSNIAKIPGVSHDKWSEKASLASGKLKLPRHKGKLKFTVEAEARLDLIFKLYARVRTMLNDDYKFRVVEFVALIIMPLHRLKDIAEIQTDNLRFNDKSLREISSNKGSGRPSILSSIFTGPTASEEDNGGGAADAT</sequence>
<dbReference type="EMBL" id="KV875102">
    <property type="protein sequence ID" value="OIW25069.1"/>
    <property type="molecule type" value="Genomic_DNA"/>
</dbReference>
<dbReference type="InParanoid" id="A0A1J7ICB3"/>
<accession>A0A1J7ICB3</accession>
<evidence type="ECO:0000313" key="2">
    <source>
        <dbReference type="EMBL" id="OIW25069.1"/>
    </source>
</evidence>
<evidence type="ECO:0000313" key="3">
    <source>
        <dbReference type="Proteomes" id="UP000182658"/>
    </source>
</evidence>
<feature type="region of interest" description="Disordered" evidence="1">
    <location>
        <begin position="162"/>
        <end position="195"/>
    </location>
</feature>
<name>A0A1J7ICB3_9PEZI</name>
<feature type="compositionally biased region" description="Polar residues" evidence="1">
    <location>
        <begin position="341"/>
        <end position="360"/>
    </location>
</feature>
<keyword evidence="3" id="KW-1185">Reference proteome</keyword>
<feature type="compositionally biased region" description="Basic and acidic residues" evidence="1">
    <location>
        <begin position="1"/>
        <end position="40"/>
    </location>
</feature>
<gene>
    <name evidence="2" type="ORF">CONLIGDRAFT_648127</name>
</gene>
<feature type="compositionally biased region" description="Polar residues" evidence="1">
    <location>
        <begin position="69"/>
        <end position="83"/>
    </location>
</feature>
<feature type="region of interest" description="Disordered" evidence="1">
    <location>
        <begin position="1"/>
        <end position="85"/>
    </location>
</feature>
<dbReference type="Proteomes" id="UP000182658">
    <property type="component" value="Unassembled WGS sequence"/>
</dbReference>
<feature type="region of interest" description="Disordered" evidence="1">
    <location>
        <begin position="341"/>
        <end position="374"/>
    </location>
</feature>
<reference evidence="2 3" key="1">
    <citation type="submission" date="2016-10" db="EMBL/GenBank/DDBJ databases">
        <title>Draft genome sequence of Coniochaeta ligniaria NRRL30616, a lignocellulolytic fungus for bioabatement of inhibitors in plant biomass hydrolysates.</title>
        <authorList>
            <consortium name="DOE Joint Genome Institute"/>
            <person name="Jimenez D.J."/>
            <person name="Hector R.E."/>
            <person name="Riley R."/>
            <person name="Sun H."/>
            <person name="Grigoriev I.V."/>
            <person name="Van Elsas J.D."/>
            <person name="Nichols N.N."/>
        </authorList>
    </citation>
    <scope>NUCLEOTIDE SEQUENCE [LARGE SCALE GENOMIC DNA]</scope>
    <source>
        <strain evidence="2 3">NRRL 30616</strain>
    </source>
</reference>
<proteinExistence type="predicted"/>
<feature type="compositionally biased region" description="Basic and acidic residues" evidence="1">
    <location>
        <begin position="47"/>
        <end position="60"/>
    </location>
</feature>
<evidence type="ECO:0000256" key="1">
    <source>
        <dbReference type="SAM" id="MobiDB-lite"/>
    </source>
</evidence>
<organism evidence="2 3">
    <name type="scientific">Coniochaeta ligniaria NRRL 30616</name>
    <dbReference type="NCBI Taxonomy" id="1408157"/>
    <lineage>
        <taxon>Eukaryota</taxon>
        <taxon>Fungi</taxon>
        <taxon>Dikarya</taxon>
        <taxon>Ascomycota</taxon>
        <taxon>Pezizomycotina</taxon>
        <taxon>Sordariomycetes</taxon>
        <taxon>Sordariomycetidae</taxon>
        <taxon>Coniochaetales</taxon>
        <taxon>Coniochaetaceae</taxon>
        <taxon>Coniochaeta</taxon>
    </lineage>
</organism>